<evidence type="ECO:0000256" key="8">
    <source>
        <dbReference type="ARBA" id="ARBA00022741"/>
    </source>
</evidence>
<evidence type="ECO:0000256" key="2">
    <source>
        <dbReference type="ARBA" id="ARBA00004838"/>
    </source>
</evidence>
<dbReference type="PANTHER" id="PTHR11406:SF23">
    <property type="entry name" value="PHOSPHOGLYCERATE KINASE 1, CHLOROPLASTIC-RELATED"/>
    <property type="match status" value="1"/>
</dbReference>
<feature type="binding site" evidence="12">
    <location>
        <position position="293"/>
    </location>
    <ligand>
        <name>ATP</name>
        <dbReference type="ChEBI" id="CHEBI:30616"/>
    </ligand>
</feature>
<dbReference type="UniPathway" id="UPA00109">
    <property type="reaction ID" value="UER00185"/>
</dbReference>
<dbReference type="GO" id="GO:0005829">
    <property type="term" value="C:cytosol"/>
    <property type="evidence" value="ECO:0007669"/>
    <property type="project" value="TreeGrafter"/>
</dbReference>
<evidence type="ECO:0000256" key="1">
    <source>
        <dbReference type="ARBA" id="ARBA00000642"/>
    </source>
</evidence>
<evidence type="ECO:0000256" key="14">
    <source>
        <dbReference type="PIRSR" id="PIRSR000724-2"/>
    </source>
</evidence>
<dbReference type="CDD" id="cd00318">
    <property type="entry name" value="Phosphoglycerate_kinase"/>
    <property type="match status" value="1"/>
</dbReference>
<evidence type="ECO:0000256" key="11">
    <source>
        <dbReference type="ARBA" id="ARBA00023152"/>
    </source>
</evidence>
<keyword evidence="7 12" id="KW-0808">Transferase</keyword>
<dbReference type="InterPro" id="IPR015824">
    <property type="entry name" value="Phosphoglycerate_kinase_N"/>
</dbReference>
<evidence type="ECO:0000256" key="6">
    <source>
        <dbReference type="ARBA" id="ARBA00016471"/>
    </source>
</evidence>
<keyword evidence="12" id="KW-0963">Cytoplasm</keyword>
<keyword evidence="11 12" id="KW-0324">Glycolysis</keyword>
<evidence type="ECO:0000313" key="16">
    <source>
        <dbReference type="EMBL" id="MST69201.1"/>
    </source>
</evidence>
<feature type="binding site" evidence="13">
    <location>
        <position position="35"/>
    </location>
    <ligand>
        <name>(2R)-3-phosphoglycerate</name>
        <dbReference type="ChEBI" id="CHEBI:58272"/>
    </ligand>
</feature>
<feature type="binding site" evidence="12 13">
    <location>
        <begin position="58"/>
        <end position="61"/>
    </location>
    <ligand>
        <name>substrate</name>
    </ligand>
</feature>
<feature type="binding site" evidence="12 14">
    <location>
        <begin position="350"/>
        <end position="353"/>
    </location>
    <ligand>
        <name>ATP</name>
        <dbReference type="ChEBI" id="CHEBI:30616"/>
    </ligand>
</feature>
<dbReference type="PANTHER" id="PTHR11406">
    <property type="entry name" value="PHOSPHOGLYCERATE KINASE"/>
    <property type="match status" value="1"/>
</dbReference>
<accession>A0A6A8M8B7</accession>
<evidence type="ECO:0000256" key="5">
    <source>
        <dbReference type="ARBA" id="ARBA00013061"/>
    </source>
</evidence>
<feature type="binding site" evidence="13">
    <location>
        <position position="119"/>
    </location>
    <ligand>
        <name>(2R)-3-phosphoglycerate</name>
        <dbReference type="ChEBI" id="CHEBI:58272"/>
    </ligand>
</feature>
<feature type="binding site" evidence="12">
    <location>
        <position position="35"/>
    </location>
    <ligand>
        <name>substrate</name>
    </ligand>
</feature>
<feature type="binding site" evidence="13">
    <location>
        <position position="152"/>
    </location>
    <ligand>
        <name>(2R)-3-phosphoglycerate</name>
        <dbReference type="ChEBI" id="CHEBI:58272"/>
    </ligand>
</feature>
<comment type="pathway">
    <text evidence="2 12">Carbohydrate degradation; glycolysis; pyruvate from D-glyceraldehyde 3-phosphate: step 2/5.</text>
</comment>
<evidence type="ECO:0000256" key="10">
    <source>
        <dbReference type="ARBA" id="ARBA00022840"/>
    </source>
</evidence>
<comment type="caution">
    <text evidence="16">The sequence shown here is derived from an EMBL/GenBank/DDBJ whole genome shotgun (WGS) entry which is preliminary data.</text>
</comment>
<dbReference type="HAMAP" id="MF_00145">
    <property type="entry name" value="Phosphoglyc_kinase"/>
    <property type="match status" value="1"/>
</dbReference>
<feature type="binding site" evidence="12">
    <location>
        <position position="152"/>
    </location>
    <ligand>
        <name>substrate</name>
    </ligand>
</feature>
<comment type="subcellular location">
    <subcellularLocation>
        <location evidence="12">Cytoplasm</location>
    </subcellularLocation>
</comment>
<keyword evidence="9 12" id="KW-0418">Kinase</keyword>
<dbReference type="PIRSF" id="PIRSF000724">
    <property type="entry name" value="Pgk"/>
    <property type="match status" value="1"/>
</dbReference>
<dbReference type="SUPFAM" id="SSF53748">
    <property type="entry name" value="Phosphoglycerate kinase"/>
    <property type="match status" value="1"/>
</dbReference>
<evidence type="ECO:0000256" key="15">
    <source>
        <dbReference type="RuleBase" id="RU000532"/>
    </source>
</evidence>
<dbReference type="GO" id="GO:0005524">
    <property type="term" value="F:ATP binding"/>
    <property type="evidence" value="ECO:0007669"/>
    <property type="project" value="UniProtKB-KW"/>
</dbReference>
<dbReference type="FunFam" id="3.40.50.1260:FF:000003">
    <property type="entry name" value="Phosphoglycerate kinase"/>
    <property type="match status" value="1"/>
</dbReference>
<evidence type="ECO:0000256" key="13">
    <source>
        <dbReference type="PIRSR" id="PIRSR000724-1"/>
    </source>
</evidence>
<dbReference type="InterPro" id="IPR036043">
    <property type="entry name" value="Phosphoglycerate_kinase_sf"/>
</dbReference>
<evidence type="ECO:0000256" key="9">
    <source>
        <dbReference type="ARBA" id="ARBA00022777"/>
    </source>
</evidence>
<comment type="similarity">
    <text evidence="3 12 15">Belongs to the phosphoglycerate kinase family.</text>
</comment>
<dbReference type="FunFam" id="3.40.50.1260:FF:000006">
    <property type="entry name" value="Phosphoglycerate kinase"/>
    <property type="match status" value="1"/>
</dbReference>
<dbReference type="PRINTS" id="PR00477">
    <property type="entry name" value="PHGLYCKINASE"/>
</dbReference>
<protein>
    <recommendedName>
        <fullName evidence="6 12">Phosphoglycerate kinase</fullName>
        <ecNumber evidence="5 12">2.7.2.3</ecNumber>
    </recommendedName>
</protein>
<dbReference type="InterPro" id="IPR001576">
    <property type="entry name" value="Phosphoglycerate_kinase"/>
</dbReference>
<dbReference type="GO" id="GO:0043531">
    <property type="term" value="F:ADP binding"/>
    <property type="evidence" value="ECO:0007669"/>
    <property type="project" value="TreeGrafter"/>
</dbReference>
<feature type="binding site" evidence="12 14">
    <location>
        <position position="324"/>
    </location>
    <ligand>
        <name>ATP</name>
        <dbReference type="ChEBI" id="CHEBI:30616"/>
    </ligand>
</feature>
<reference evidence="16" key="1">
    <citation type="submission" date="2019-09" db="EMBL/GenBank/DDBJ databases">
        <title>In-depth cultivation of the pig gut microbiome towards novel bacterial diversity and tailored functional studies.</title>
        <authorList>
            <person name="Wylensek D."/>
            <person name="Hitch T.C.A."/>
            <person name="Clavel T."/>
        </authorList>
    </citation>
    <scope>NUCLEOTIDE SEQUENCE</scope>
    <source>
        <strain evidence="16">RF-744-FAT-WT-3</strain>
    </source>
</reference>
<feature type="binding site" evidence="12 13">
    <location>
        <begin position="20"/>
        <end position="22"/>
    </location>
    <ligand>
        <name>substrate</name>
    </ligand>
</feature>
<comment type="subunit">
    <text evidence="4 12">Monomer.</text>
</comment>
<organism evidence="16">
    <name type="scientific">Baileyella intestinalis</name>
    <dbReference type="NCBI Taxonomy" id="2606709"/>
    <lineage>
        <taxon>Bacteria</taxon>
        <taxon>Bacillati</taxon>
        <taxon>Bacillota</taxon>
        <taxon>Clostridia</taxon>
        <taxon>Peptostreptococcales</taxon>
        <taxon>Anaerovoracaceae</taxon>
        <taxon>Baileyella</taxon>
    </lineage>
</organism>
<gene>
    <name evidence="12" type="primary">pgk</name>
    <name evidence="16" type="ORF">FYJ66_06295</name>
</gene>
<dbReference type="EC" id="2.7.2.3" evidence="5 12"/>
<dbReference type="GO" id="GO:0006096">
    <property type="term" value="P:glycolytic process"/>
    <property type="evidence" value="ECO:0007669"/>
    <property type="project" value="UniProtKB-UniRule"/>
</dbReference>
<evidence type="ECO:0000256" key="7">
    <source>
        <dbReference type="ARBA" id="ARBA00022679"/>
    </source>
</evidence>
<sequence>MKKTVRDIEWAGKTAVCRCDFNVPLEDGRITDDTRIRASLPTISYLVENGACVVLMSHLGRPKGEPKAELSLAPVAARLSELLGQKVEFISSDEVVNQEVAEKVKALEPGQVALLQNVRFRKEEEKNDPEFAKSLAGLGDVFVQDAFGTSHRAHASTTGIADYIPAVSGFLIEKELKFLGDAVESPERPFAAIMGGAKVKDKLPVIINLLDKVDMLFIGGGMSYTFSKAQGYEIGKSLFDEEGFGMIPEIMEKAAEKGVKIFTPVDAVMADQFSADSPAAVFPVDKMDPEKMGMDIGPETVKLYTEELSKSKTVVWNGPMGVFEMDRFAEGTKAIANCLASLDAVTIVGGGDSAAAAAKFGVADKMTHISTGGGASLEFLEGKVLPGIACLDEK</sequence>
<dbReference type="GO" id="GO:0006094">
    <property type="term" value="P:gluconeogenesis"/>
    <property type="evidence" value="ECO:0007669"/>
    <property type="project" value="TreeGrafter"/>
</dbReference>
<feature type="binding site" evidence="12">
    <location>
        <position position="119"/>
    </location>
    <ligand>
        <name>substrate</name>
    </ligand>
</feature>
<proteinExistence type="inferred from homology"/>
<dbReference type="Gene3D" id="3.40.50.1260">
    <property type="entry name" value="Phosphoglycerate kinase, N-terminal domain"/>
    <property type="match status" value="2"/>
</dbReference>
<evidence type="ECO:0000256" key="4">
    <source>
        <dbReference type="ARBA" id="ARBA00011245"/>
    </source>
</evidence>
<keyword evidence="10 12" id="KW-0067">ATP-binding</keyword>
<dbReference type="GO" id="GO:0004618">
    <property type="term" value="F:phosphoglycerate kinase activity"/>
    <property type="evidence" value="ECO:0007669"/>
    <property type="project" value="UniProtKB-UniRule"/>
</dbReference>
<dbReference type="RefSeq" id="WP_154572663.1">
    <property type="nucleotide sequence ID" value="NZ_VUNB01000004.1"/>
</dbReference>
<name>A0A6A8M8B7_9FIRM</name>
<feature type="binding site" evidence="12 14">
    <location>
        <position position="202"/>
    </location>
    <ligand>
        <name>ATP</name>
        <dbReference type="ChEBI" id="CHEBI:30616"/>
    </ligand>
</feature>
<keyword evidence="8 12" id="KW-0547">Nucleotide-binding</keyword>
<evidence type="ECO:0000256" key="3">
    <source>
        <dbReference type="ARBA" id="ARBA00008982"/>
    </source>
</evidence>
<evidence type="ECO:0000256" key="12">
    <source>
        <dbReference type="HAMAP-Rule" id="MF_00145"/>
    </source>
</evidence>
<dbReference type="Pfam" id="PF00162">
    <property type="entry name" value="PGK"/>
    <property type="match status" value="1"/>
</dbReference>
<dbReference type="EMBL" id="VUNB01000004">
    <property type="protein sequence ID" value="MST69201.1"/>
    <property type="molecule type" value="Genomic_DNA"/>
</dbReference>
<comment type="catalytic activity">
    <reaction evidence="1 12 15">
        <text>(2R)-3-phosphoglycerate + ATP = (2R)-3-phospho-glyceroyl phosphate + ADP</text>
        <dbReference type="Rhea" id="RHEA:14801"/>
        <dbReference type="ChEBI" id="CHEBI:30616"/>
        <dbReference type="ChEBI" id="CHEBI:57604"/>
        <dbReference type="ChEBI" id="CHEBI:58272"/>
        <dbReference type="ChEBI" id="CHEBI:456216"/>
        <dbReference type="EC" id="2.7.2.3"/>
    </reaction>
</comment>
<dbReference type="AlphaFoldDB" id="A0A6A8M8B7"/>